<protein>
    <submittedName>
        <fullName evidence="1">Uncharacterized protein</fullName>
    </submittedName>
</protein>
<accession>A0A6B2EK42</accession>
<dbReference type="EMBL" id="GIFK01005449">
    <property type="protein sequence ID" value="NBJ63152.1"/>
    <property type="molecule type" value="Transcribed_RNA"/>
</dbReference>
<name>A0A6B2EK42_9DIPT</name>
<reference evidence="1" key="1">
    <citation type="submission" date="2019-10" db="EMBL/GenBank/DDBJ databases">
        <title>Short sand fly seasons in Tbilisi, Georgia, hinder development of host immunity to saliva of the visceral leishmaniasis vector Phlebotomus kandelakii.</title>
        <authorList>
            <person name="Oliveira F."/>
            <person name="Giorgobiani E."/>
            <person name="Guimaraes-Costa A.B."/>
            <person name="Abdeladhim M."/>
            <person name="Oristian J."/>
            <person name="Tskhvaradze L."/>
            <person name="Tsertsvadze N."/>
            <person name="Zakalashvili M."/>
            <person name="Valenzuela J.G."/>
            <person name="Kamhawi S."/>
        </authorList>
    </citation>
    <scope>NUCLEOTIDE SEQUENCE</scope>
    <source>
        <strain evidence="1">Wild-capture in Tbilisi</strain>
        <tissue evidence="1">Salivary glands</tissue>
    </source>
</reference>
<dbReference type="AlphaFoldDB" id="A0A6B2EK42"/>
<organism evidence="1">
    <name type="scientific">Phlebotomus kandelakii</name>
    <dbReference type="NCBI Taxonomy" id="1109342"/>
    <lineage>
        <taxon>Eukaryota</taxon>
        <taxon>Metazoa</taxon>
        <taxon>Ecdysozoa</taxon>
        <taxon>Arthropoda</taxon>
        <taxon>Hexapoda</taxon>
        <taxon>Insecta</taxon>
        <taxon>Pterygota</taxon>
        <taxon>Neoptera</taxon>
        <taxon>Endopterygota</taxon>
        <taxon>Diptera</taxon>
        <taxon>Nematocera</taxon>
        <taxon>Psychodoidea</taxon>
        <taxon>Psychodidae</taxon>
        <taxon>Phlebotomus</taxon>
        <taxon>Larroussius</taxon>
    </lineage>
</organism>
<sequence>MGLAPGVPGVVLVIVGAAHVVHHRVTHAAHAMDARGRHGAPDRTVRRTPRGHVVRFRDPRVALRALTIMAQIEEREGVRRWWRRVDGGFWGDAERFNKKRPPTNQQERERERMRGNQWILEEKNCLEKYKEFFFKLQTNTYFKNYILIYMKKNIMNIFPLP</sequence>
<proteinExistence type="predicted"/>
<evidence type="ECO:0000313" key="1">
    <source>
        <dbReference type="EMBL" id="NBJ63152.1"/>
    </source>
</evidence>